<dbReference type="PATRIC" id="fig|401562.3.peg.3054"/>
<dbReference type="OrthoDB" id="9803739at2"/>
<dbReference type="InterPro" id="IPR018187">
    <property type="entry name" value="Asp/Glu_racemase_AS_1"/>
</dbReference>
<sequence length="250" mass="26833">MKRIGLIGGMSWESTATYYRLLNEAVRAARSPLASADVLLHSLDFSAVVALQKAGRWDLAAEMLADSARRLERAGADCVLICTNTMHLVSAEVQAAVSIPLIDIIRETGETLKQAGHSRPLLLATRYTMEHGFYADRMDAAVGFRPIVPNAEDRALVHRVIFEELCAGHVDPSSARAFEAVVARGRAAGADSVILGCTEIGLLVRPDALALPGFCSTEIHAAAAVRFALGEGQETVIETENAKLRERVAA</sequence>
<dbReference type="EMBL" id="LDPZ01000038">
    <property type="protein sequence ID" value="KTQ89626.1"/>
    <property type="molecule type" value="Genomic_DNA"/>
</dbReference>
<dbReference type="AlphaFoldDB" id="A0A175R583"/>
<dbReference type="STRING" id="401562.NS365_20955"/>
<dbReference type="InterPro" id="IPR015942">
    <property type="entry name" value="Asp/Glu/hydantoin_racemase"/>
</dbReference>
<dbReference type="PANTHER" id="PTHR21198:SF7">
    <property type="entry name" value="ASPARTATE-GLUTAMATE RACEMASE FAMILY"/>
    <property type="match status" value="1"/>
</dbReference>
<gene>
    <name evidence="3" type="ORF">NS226_16625</name>
</gene>
<dbReference type="SUPFAM" id="SSF53681">
    <property type="entry name" value="Aspartate/glutamate racemase"/>
    <property type="match status" value="2"/>
</dbReference>
<dbReference type="InterPro" id="IPR033134">
    <property type="entry name" value="Asp/Glu_racemase_AS_2"/>
</dbReference>
<dbReference type="PROSITE" id="PS00924">
    <property type="entry name" value="ASP_GLU_RACEMASE_2"/>
    <property type="match status" value="1"/>
</dbReference>
<name>A0A175R583_9HYPH</name>
<dbReference type="InterPro" id="IPR004380">
    <property type="entry name" value="Asp_race"/>
</dbReference>
<comment type="caution">
    <text evidence="3">The sequence shown here is derived from an EMBL/GenBank/DDBJ whole genome shotgun (WGS) entry which is preliminary data.</text>
</comment>
<dbReference type="Gene3D" id="3.40.50.1860">
    <property type="match status" value="2"/>
</dbReference>
<dbReference type="Proteomes" id="UP000078272">
    <property type="component" value="Unassembled WGS sequence"/>
</dbReference>
<keyword evidence="2" id="KW-0413">Isomerase</keyword>
<dbReference type="NCBIfam" id="TIGR00035">
    <property type="entry name" value="asp_race"/>
    <property type="match status" value="1"/>
</dbReference>
<dbReference type="PROSITE" id="PS00923">
    <property type="entry name" value="ASP_GLU_RACEMASE_1"/>
    <property type="match status" value="1"/>
</dbReference>
<evidence type="ECO:0000313" key="3">
    <source>
        <dbReference type="EMBL" id="KTQ89626.1"/>
    </source>
</evidence>
<dbReference type="Pfam" id="PF01177">
    <property type="entry name" value="Asp_Glu_race"/>
    <property type="match status" value="1"/>
</dbReference>
<evidence type="ECO:0000256" key="2">
    <source>
        <dbReference type="ARBA" id="ARBA00023235"/>
    </source>
</evidence>
<dbReference type="RefSeq" id="WP_058635901.1">
    <property type="nucleotide sequence ID" value="NZ_LDPZ01000038.1"/>
</dbReference>
<dbReference type="GO" id="GO:0047661">
    <property type="term" value="F:amino-acid racemase activity"/>
    <property type="evidence" value="ECO:0007669"/>
    <property type="project" value="InterPro"/>
</dbReference>
<dbReference type="PANTHER" id="PTHR21198">
    <property type="entry name" value="GLUTAMATE RACEMASE"/>
    <property type="match status" value="1"/>
</dbReference>
<organism evidence="3 4">
    <name type="scientific">Aureimonas ureilytica</name>
    <dbReference type="NCBI Taxonomy" id="401562"/>
    <lineage>
        <taxon>Bacteria</taxon>
        <taxon>Pseudomonadati</taxon>
        <taxon>Pseudomonadota</taxon>
        <taxon>Alphaproteobacteria</taxon>
        <taxon>Hyphomicrobiales</taxon>
        <taxon>Aurantimonadaceae</taxon>
        <taxon>Aureimonas</taxon>
    </lineage>
</organism>
<comment type="similarity">
    <text evidence="1">Belongs to the aspartate/glutamate racemases family.</text>
</comment>
<dbReference type="InterPro" id="IPR001920">
    <property type="entry name" value="Asp/Glu_race"/>
</dbReference>
<evidence type="ECO:0000313" key="4">
    <source>
        <dbReference type="Proteomes" id="UP000078272"/>
    </source>
</evidence>
<protein>
    <submittedName>
        <fullName evidence="3">Aspartate racemase</fullName>
    </submittedName>
</protein>
<evidence type="ECO:0000256" key="1">
    <source>
        <dbReference type="ARBA" id="ARBA00007847"/>
    </source>
</evidence>
<accession>A0A175R583</accession>
<proteinExistence type="inferred from homology"/>
<reference evidence="3 4" key="1">
    <citation type="journal article" date="2016" name="Front. Microbiol.">
        <title>Genomic Resource of Rice Seed Associated Bacteria.</title>
        <authorList>
            <person name="Midha S."/>
            <person name="Bansal K."/>
            <person name="Sharma S."/>
            <person name="Kumar N."/>
            <person name="Patil P.P."/>
            <person name="Chaudhry V."/>
            <person name="Patil P.B."/>
        </authorList>
    </citation>
    <scope>NUCLEOTIDE SEQUENCE [LARGE SCALE GENOMIC DNA]</scope>
    <source>
        <strain evidence="3 4">NS226</strain>
    </source>
</reference>